<dbReference type="InterPro" id="IPR006938">
    <property type="entry name" value="DUF624"/>
</dbReference>
<dbReference type="OrthoDB" id="1975933at2"/>
<feature type="transmembrane region" description="Helical" evidence="1">
    <location>
        <begin position="91"/>
        <end position="112"/>
    </location>
</feature>
<feature type="transmembrane region" description="Helical" evidence="1">
    <location>
        <begin position="47"/>
        <end position="70"/>
    </location>
</feature>
<evidence type="ECO:0008006" key="4">
    <source>
        <dbReference type="Google" id="ProtNLM"/>
    </source>
</evidence>
<organism evidence="2 3">
    <name type="scientific">Clostridium puniceum</name>
    <dbReference type="NCBI Taxonomy" id="29367"/>
    <lineage>
        <taxon>Bacteria</taxon>
        <taxon>Bacillati</taxon>
        <taxon>Bacillota</taxon>
        <taxon>Clostridia</taxon>
        <taxon>Eubacteriales</taxon>
        <taxon>Clostridiaceae</taxon>
        <taxon>Clostridium</taxon>
    </lineage>
</organism>
<keyword evidence="1" id="KW-1133">Transmembrane helix</keyword>
<evidence type="ECO:0000256" key="1">
    <source>
        <dbReference type="SAM" id="Phobius"/>
    </source>
</evidence>
<feature type="transmembrane region" description="Helical" evidence="1">
    <location>
        <begin position="191"/>
        <end position="208"/>
    </location>
</feature>
<keyword evidence="1" id="KW-0472">Membrane</keyword>
<dbReference type="Proteomes" id="UP000190890">
    <property type="component" value="Unassembled WGS sequence"/>
</dbReference>
<dbReference type="STRING" id="29367.CLPUN_01720"/>
<dbReference type="AlphaFoldDB" id="A0A1S8TXR5"/>
<evidence type="ECO:0000313" key="2">
    <source>
        <dbReference type="EMBL" id="OOM82470.1"/>
    </source>
</evidence>
<feature type="transmembrane region" description="Helical" evidence="1">
    <location>
        <begin position="124"/>
        <end position="144"/>
    </location>
</feature>
<dbReference type="EMBL" id="LZZM01000011">
    <property type="protein sequence ID" value="OOM82470.1"/>
    <property type="molecule type" value="Genomic_DNA"/>
</dbReference>
<comment type="caution">
    <text evidence="2">The sequence shown here is derived from an EMBL/GenBank/DDBJ whole genome shotgun (WGS) entry which is preliminary data.</text>
</comment>
<accession>A0A1S8TXR5</accession>
<feature type="transmembrane region" description="Helical" evidence="1">
    <location>
        <begin position="165"/>
        <end position="185"/>
    </location>
</feature>
<proteinExistence type="predicted"/>
<dbReference type="Pfam" id="PF04854">
    <property type="entry name" value="DUF624"/>
    <property type="match status" value="1"/>
</dbReference>
<name>A0A1S8TXR5_9CLOT</name>
<feature type="transmembrane region" description="Helical" evidence="1">
    <location>
        <begin position="12"/>
        <end position="41"/>
    </location>
</feature>
<protein>
    <recommendedName>
        <fullName evidence="4">DUF624 domain-containing protein</fullName>
    </recommendedName>
</protein>
<keyword evidence="3" id="KW-1185">Reference proteome</keyword>
<sequence>MRNKNDILNNKVYIGAAYITNFFITNFWFLVMLLPLILYMYKFEGNISMPIMLLLSILMGPAITTLFSVMGKFLREGEISPTKDFFHFYKLNFFQSLLVGIILNIAISITYFDMDYFSSSGNQIFSYFFLILLVLVIMISMYIYPIISRYNIRIGYLFKLSINLLIKKIYISLSCISIIVIVFGILRITRLSLIALLFGASIICYLIMRIERKMIDELEEGIKERYNL</sequence>
<evidence type="ECO:0000313" key="3">
    <source>
        <dbReference type="Proteomes" id="UP000190890"/>
    </source>
</evidence>
<keyword evidence="1" id="KW-0812">Transmembrane</keyword>
<dbReference type="RefSeq" id="WP_077845497.1">
    <property type="nucleotide sequence ID" value="NZ_LZZM01000011.1"/>
</dbReference>
<reference evidence="2 3" key="1">
    <citation type="submission" date="2016-05" db="EMBL/GenBank/DDBJ databases">
        <title>Microbial solvent formation.</title>
        <authorList>
            <person name="Poehlein A."/>
            <person name="Montoya Solano J.D."/>
            <person name="Flitsch S."/>
            <person name="Krabben P."/>
            <person name="Duerre P."/>
            <person name="Daniel R."/>
        </authorList>
    </citation>
    <scope>NUCLEOTIDE SEQUENCE [LARGE SCALE GENOMIC DNA]</scope>
    <source>
        <strain evidence="2 3">DSM 2619</strain>
    </source>
</reference>
<gene>
    <name evidence="2" type="ORF">CLPUN_01720</name>
</gene>